<reference evidence="2" key="4">
    <citation type="submission" date="2016-01" db="EMBL/GenBank/DDBJ databases">
        <authorList>
            <person name="Oliw E.H."/>
        </authorList>
    </citation>
    <scope>NUCLEOTIDE SEQUENCE [LARGE SCALE GENOMIC DNA]</scope>
    <source>
        <strain evidence="2">GED7749B</strain>
    </source>
</reference>
<dbReference type="STRING" id="1398.AB434_2512"/>
<evidence type="ECO:0000313" key="2">
    <source>
        <dbReference type="EMBL" id="KWZ77235.1"/>
    </source>
</evidence>
<dbReference type="EMBL" id="LRPN01000177">
    <property type="protein sequence ID" value="KWZ77235.1"/>
    <property type="molecule type" value="Genomic_DNA"/>
</dbReference>
<reference evidence="3" key="2">
    <citation type="submission" date="2015-01" db="EMBL/GenBank/DDBJ databases">
        <title>Comparative genome analysis of Bacillus coagulans HM-08, Clostridium butyricum HM-68, Bacillus subtilis HM-66 and Bacillus paralicheniformis BL-09.</title>
        <authorList>
            <person name="Zhang H."/>
        </authorList>
    </citation>
    <scope>NUCLEOTIDE SEQUENCE [LARGE SCALE GENOMIC DNA]</scope>
    <source>
        <strain evidence="3">HM-08</strain>
    </source>
</reference>
<keyword evidence="3" id="KW-1185">Reference proteome</keyword>
<reference evidence="1" key="1">
    <citation type="submission" date="2015-01" db="EMBL/GenBank/DDBJ databases">
        <title>Comparative genome analysis of Bacillus coagulans HM-08, Clostridium butyricum HM-68, Bacillus subtilis HM-66 and Bacillus licheniformis BL-09.</title>
        <authorList>
            <person name="Zhang H."/>
        </authorList>
    </citation>
    <scope>NUCLEOTIDE SEQUENCE [LARGE SCALE GENOMIC DNA]</scope>
    <source>
        <strain evidence="1">HM-08</strain>
    </source>
</reference>
<evidence type="ECO:0000313" key="4">
    <source>
        <dbReference type="Proteomes" id="UP000070376"/>
    </source>
</evidence>
<dbReference type="EMBL" id="CP010525">
    <property type="protein sequence ID" value="AJO23585.1"/>
    <property type="molecule type" value="Genomic_DNA"/>
</dbReference>
<proteinExistence type="predicted"/>
<protein>
    <recommendedName>
        <fullName evidence="5">YkyB-like protein</fullName>
    </recommendedName>
</protein>
<evidence type="ECO:0008006" key="5">
    <source>
        <dbReference type="Google" id="ProtNLM"/>
    </source>
</evidence>
<accession>A0A0C5CDI4</accession>
<evidence type="ECO:0000313" key="3">
    <source>
        <dbReference type="Proteomes" id="UP000032024"/>
    </source>
</evidence>
<dbReference type="AlphaFoldDB" id="A0A0C5CDI4"/>
<sequence>MKGVLYLNSHKPAPLQPTIENLSYAVFTVNRHAKTATNPKFLYLLKKKALEKMIREGKALKVGLHFSEHPKYSQQQSDVLVKCGDYTFHIPPSKDDFKNLPHLGYLDHKTRNPKCRMPLSQAKQLLEQYTGLTEKQQHPGQPRTGRKNCKPVFKKLGDSFF</sequence>
<reference evidence="4" key="3">
    <citation type="submission" date="2016-01" db="EMBL/GenBank/DDBJ databases">
        <authorList>
            <person name="Mitreva M."/>
            <person name="Pepin K.H."/>
            <person name="Mihindukulasuriya K.A."/>
            <person name="Fulton R."/>
            <person name="Fronick C."/>
            <person name="O'Laughlin M."/>
            <person name="Miner T."/>
            <person name="Herter B."/>
            <person name="Rosa B.A."/>
            <person name="Cordes M."/>
            <person name="Tomlinson C."/>
            <person name="Wollam A."/>
            <person name="Palsikar V.B."/>
            <person name="Mardis E.R."/>
            <person name="Wilson R.K."/>
        </authorList>
    </citation>
    <scope>NUCLEOTIDE SEQUENCE [LARGE SCALE GENOMIC DNA]</scope>
    <source>
        <strain evidence="4">GED7749B</strain>
    </source>
</reference>
<dbReference type="Pfam" id="PF14177">
    <property type="entry name" value="YkyB"/>
    <property type="match status" value="1"/>
</dbReference>
<dbReference type="InterPro" id="IPR025552">
    <property type="entry name" value="YkyB"/>
</dbReference>
<dbReference type="Proteomes" id="UP000070376">
    <property type="component" value="Unassembled WGS sequence"/>
</dbReference>
<evidence type="ECO:0000313" key="1">
    <source>
        <dbReference type="EMBL" id="AJO23585.1"/>
    </source>
</evidence>
<name>A0A0C5CDI4_HEYCO</name>
<dbReference type="PATRIC" id="fig|1398.18.peg.2770"/>
<dbReference type="Proteomes" id="UP000032024">
    <property type="component" value="Chromosome"/>
</dbReference>
<organism evidence="2 4">
    <name type="scientific">Heyndrickxia coagulans</name>
    <name type="common">Weizmannia coagulans</name>
    <dbReference type="NCBI Taxonomy" id="1398"/>
    <lineage>
        <taxon>Bacteria</taxon>
        <taxon>Bacillati</taxon>
        <taxon>Bacillota</taxon>
        <taxon>Bacilli</taxon>
        <taxon>Bacillales</taxon>
        <taxon>Bacillaceae</taxon>
        <taxon>Heyndrickxia</taxon>
    </lineage>
</organism>
<gene>
    <name evidence="2" type="ORF">HMPREF3213_03424</name>
    <name evidence="1" type="ORF">SB48_HM08orf04447</name>
</gene>